<dbReference type="GeneID" id="44150804"/>
<keyword evidence="1" id="KW-1133">Transmembrane helix</keyword>
<dbReference type="EMBL" id="MN783368">
    <property type="protein sequence ID" value="QHN69931.1"/>
    <property type="molecule type" value="Genomic_DNA"/>
</dbReference>
<geneLocation type="chloroplast" evidence="2"/>
<dbReference type="RefSeq" id="YP_009731416.1">
    <property type="nucleotide sequence ID" value="NC_046022.1"/>
</dbReference>
<name>A0A6B9UNZ1_CORTA</name>
<gene>
    <name evidence="2" type="primary">ndhJ</name>
</gene>
<keyword evidence="1" id="KW-0472">Membrane</keyword>
<keyword evidence="2" id="KW-0150">Chloroplast</keyword>
<dbReference type="AlphaFoldDB" id="A0A6B9UNZ1"/>
<reference evidence="2" key="1">
    <citation type="submission" date="2019-12" db="EMBL/GenBank/DDBJ databases">
        <authorList>
            <person name="Wang H."/>
        </authorList>
    </citation>
    <scope>NUCLEOTIDE SEQUENCE</scope>
</reference>
<organism evidence="2">
    <name type="scientific">Corybas taliensis</name>
    <name type="common">Terrestrial orchid</name>
    <name type="synonym">Calcearia taliensis</name>
    <dbReference type="NCBI Taxonomy" id="2681627"/>
    <lineage>
        <taxon>Eukaryota</taxon>
        <taxon>Viridiplantae</taxon>
        <taxon>Streptophyta</taxon>
        <taxon>Embryophyta</taxon>
        <taxon>Tracheophyta</taxon>
        <taxon>Spermatophyta</taxon>
        <taxon>Magnoliopsida</taxon>
        <taxon>Liliopsida</taxon>
        <taxon>Asparagales</taxon>
        <taxon>Orchidaceae</taxon>
        <taxon>Orchidoideae</taxon>
        <taxon>Diurideae</taxon>
        <taxon>Acianthinae</taxon>
        <taxon>Corybas</taxon>
    </lineage>
</organism>
<keyword evidence="2" id="KW-0934">Plastid</keyword>
<accession>A0A6B9UNZ1</accession>
<sequence length="37" mass="4379">MQVHLSDWLIMKKEKNLSLFGLCLKYILSIDILPLFD</sequence>
<protein>
    <submittedName>
        <fullName evidence="2">NADH-plastoquinone oxidoreductase subunit J</fullName>
    </submittedName>
</protein>
<proteinExistence type="predicted"/>
<keyword evidence="1" id="KW-0812">Transmembrane</keyword>
<evidence type="ECO:0000256" key="1">
    <source>
        <dbReference type="SAM" id="Phobius"/>
    </source>
</evidence>
<evidence type="ECO:0000313" key="2">
    <source>
        <dbReference type="EMBL" id="QHN69931.1"/>
    </source>
</evidence>
<feature type="transmembrane region" description="Helical" evidence="1">
    <location>
        <begin position="17"/>
        <end position="36"/>
    </location>
</feature>